<evidence type="ECO:0000313" key="4">
    <source>
        <dbReference type="Proteomes" id="UP001500102"/>
    </source>
</evidence>
<reference evidence="3 4" key="1">
    <citation type="journal article" date="2019" name="Int. J. Syst. Evol. Microbiol.">
        <title>The Global Catalogue of Microorganisms (GCM) 10K type strain sequencing project: providing services to taxonomists for standard genome sequencing and annotation.</title>
        <authorList>
            <consortium name="The Broad Institute Genomics Platform"/>
            <consortium name="The Broad Institute Genome Sequencing Center for Infectious Disease"/>
            <person name="Wu L."/>
            <person name="Ma J."/>
        </authorList>
    </citation>
    <scope>NUCLEOTIDE SEQUENCE [LARGE SCALE GENOMIC DNA]</scope>
    <source>
        <strain evidence="3 4">JCM 15921</strain>
    </source>
</reference>
<evidence type="ECO:0000259" key="2">
    <source>
        <dbReference type="Pfam" id="PF07811"/>
    </source>
</evidence>
<evidence type="ECO:0000256" key="1">
    <source>
        <dbReference type="SAM" id="Phobius"/>
    </source>
</evidence>
<keyword evidence="1" id="KW-1133">Transmembrane helix</keyword>
<keyword evidence="4" id="KW-1185">Reference proteome</keyword>
<keyword evidence="1" id="KW-0472">Membrane</keyword>
<accession>A0ABN2ZT28</accession>
<organism evidence="3 4">
    <name type="scientific">Arthrobacter humicola</name>
    <dbReference type="NCBI Taxonomy" id="409291"/>
    <lineage>
        <taxon>Bacteria</taxon>
        <taxon>Bacillati</taxon>
        <taxon>Actinomycetota</taxon>
        <taxon>Actinomycetes</taxon>
        <taxon>Micrococcales</taxon>
        <taxon>Micrococcaceae</taxon>
        <taxon>Arthrobacter</taxon>
    </lineage>
</organism>
<name>A0ABN2ZT28_9MICC</name>
<evidence type="ECO:0000313" key="3">
    <source>
        <dbReference type="EMBL" id="GAA2147070.1"/>
    </source>
</evidence>
<protein>
    <recommendedName>
        <fullName evidence="2">TadE-like domain-containing protein</fullName>
    </recommendedName>
</protein>
<proteinExistence type="predicted"/>
<dbReference type="RefSeq" id="WP_344368258.1">
    <property type="nucleotide sequence ID" value="NZ_BAAAQB010000044.1"/>
</dbReference>
<dbReference type="Pfam" id="PF07811">
    <property type="entry name" value="TadE"/>
    <property type="match status" value="1"/>
</dbReference>
<sequence>MKRSSLPSPRSRGRGRQRGAAAVEFALVAPVLLALVGGIIEFSYTYNLQISVTQAAREAARSMAISNDQSLARAAAVAGAPGLSPAGFTYTFTGACPKGSAGNAQVNVGYTANSLTGIFGSSVTIQGTGAMRCGG</sequence>
<dbReference type="Proteomes" id="UP001500102">
    <property type="component" value="Unassembled WGS sequence"/>
</dbReference>
<dbReference type="EMBL" id="BAAAQB010000044">
    <property type="protein sequence ID" value="GAA2147070.1"/>
    <property type="molecule type" value="Genomic_DNA"/>
</dbReference>
<keyword evidence="1" id="KW-0812">Transmembrane</keyword>
<feature type="transmembrane region" description="Helical" evidence="1">
    <location>
        <begin position="21"/>
        <end position="44"/>
    </location>
</feature>
<comment type="caution">
    <text evidence="3">The sequence shown here is derived from an EMBL/GenBank/DDBJ whole genome shotgun (WGS) entry which is preliminary data.</text>
</comment>
<gene>
    <name evidence="3" type="ORF">GCM10009825_41170</name>
</gene>
<feature type="domain" description="TadE-like" evidence="2">
    <location>
        <begin position="19"/>
        <end position="61"/>
    </location>
</feature>
<dbReference type="InterPro" id="IPR012495">
    <property type="entry name" value="TadE-like_dom"/>
</dbReference>